<dbReference type="Pfam" id="PF06259">
    <property type="entry name" value="Abhydrolase_8"/>
    <property type="match status" value="1"/>
</dbReference>
<dbReference type="GO" id="GO:0016787">
    <property type="term" value="F:hydrolase activity"/>
    <property type="evidence" value="ECO:0007669"/>
    <property type="project" value="UniProtKB-KW"/>
</dbReference>
<dbReference type="Gene3D" id="3.40.50.1820">
    <property type="entry name" value="alpha/beta hydrolase"/>
    <property type="match status" value="1"/>
</dbReference>
<evidence type="ECO:0000313" key="2">
    <source>
        <dbReference type="EMBL" id="SEP27937.1"/>
    </source>
</evidence>
<keyword evidence="2" id="KW-0378">Hydrolase</keyword>
<dbReference type="InterPro" id="IPR029058">
    <property type="entry name" value="AB_hydrolase_fold"/>
</dbReference>
<proteinExistence type="predicted"/>
<keyword evidence="3" id="KW-1185">Reference proteome</keyword>
<gene>
    <name evidence="2" type="ORF">SAMN05660991_04482</name>
</gene>
<dbReference type="EMBL" id="FOEE01000021">
    <property type="protein sequence ID" value="SEP27937.1"/>
    <property type="molecule type" value="Genomic_DNA"/>
</dbReference>
<sequence>MSAVARWEVALLGNAVATLGSVGERLVSWRGRMEGVGRTLETTECWQGPAGAAAAGSLRRVSTVVTETTAALVRSLEDADRMVAAARTATELAGEALAAAAAIPVALDEAGRPGALPPVPLDPALDPAQALERQYAEIAEQAAAAQWAGELAGEALLSADRAALAAADAVAVLAGVGFDGRTAAADFPELVARVGLSGVAPPARPPLAPAEVAAWWSAMSEEQRLGWIEGSPGLIGLLDGVPAWARDRANRLLLADVVPGDPGFAVATATANEIRAREEAGEVVQLYQFDPGYELVALAIGNLDTADAVALVVPGVGNDPIQELDDVADDAAAVADAAVAAAPGLAVATVAWFGYRPPVNLAQGWRDDQARIGGAALDRTLDGVAATRAHDPARVTVVAHSYGTVVSDRAADAAGHLAADALVLAGSPGIDNDADGIEVDDVYEASAPFDPVTWLEIHGEQPADPDSPLDARTLPTEATMGHGDYFAADRPTLAAIGVVVAGPHEG</sequence>
<evidence type="ECO:0000259" key="1">
    <source>
        <dbReference type="Pfam" id="PF06259"/>
    </source>
</evidence>
<dbReference type="AlphaFoldDB" id="A0A1H8WKG0"/>
<dbReference type="Proteomes" id="UP000198960">
    <property type="component" value="Unassembled WGS sequence"/>
</dbReference>
<protein>
    <submittedName>
        <fullName evidence="2">Alpha/beta hydrolase</fullName>
    </submittedName>
</protein>
<accession>A0A1H8WKG0</accession>
<evidence type="ECO:0000313" key="3">
    <source>
        <dbReference type="Proteomes" id="UP000198960"/>
    </source>
</evidence>
<dbReference type="InterPro" id="IPR010427">
    <property type="entry name" value="DUF1023"/>
</dbReference>
<organism evidence="2 3">
    <name type="scientific">Trujillonella endophytica</name>
    <dbReference type="NCBI Taxonomy" id="673521"/>
    <lineage>
        <taxon>Bacteria</taxon>
        <taxon>Bacillati</taxon>
        <taxon>Actinomycetota</taxon>
        <taxon>Actinomycetes</taxon>
        <taxon>Geodermatophilales</taxon>
        <taxon>Geodermatophilaceae</taxon>
        <taxon>Trujillonella</taxon>
    </lineage>
</organism>
<name>A0A1H8WKG0_9ACTN</name>
<dbReference type="STRING" id="673521.SAMN05660991_04482"/>
<reference evidence="3" key="1">
    <citation type="submission" date="2016-10" db="EMBL/GenBank/DDBJ databases">
        <authorList>
            <person name="Varghese N."/>
            <person name="Submissions S."/>
        </authorList>
    </citation>
    <scope>NUCLEOTIDE SEQUENCE [LARGE SCALE GENOMIC DNA]</scope>
    <source>
        <strain evidence="3">DSM 45413</strain>
    </source>
</reference>
<feature type="domain" description="DUF1023" evidence="1">
    <location>
        <begin position="291"/>
        <end position="453"/>
    </location>
</feature>
<dbReference type="SUPFAM" id="SSF53474">
    <property type="entry name" value="alpha/beta-Hydrolases"/>
    <property type="match status" value="1"/>
</dbReference>